<reference evidence="2" key="1">
    <citation type="submission" date="2020-11" db="EMBL/GenBank/DDBJ databases">
        <title>Connecting structure to function with the recovery of over 1000 high-quality activated sludge metagenome-assembled genomes encoding full-length rRNA genes using long-read sequencing.</title>
        <authorList>
            <person name="Singleton C.M."/>
            <person name="Petriglieri F."/>
            <person name="Kristensen J.M."/>
            <person name="Kirkegaard R.H."/>
            <person name="Michaelsen T.Y."/>
            <person name="Andersen M.H."/>
            <person name="Karst S.M."/>
            <person name="Dueholm M.S."/>
            <person name="Nielsen P.H."/>
            <person name="Albertsen M."/>
        </authorList>
    </citation>
    <scope>NUCLEOTIDE SEQUENCE</scope>
    <source>
        <strain evidence="2">Fred_18-Q3-R57-64_BAT3C.431</strain>
    </source>
</reference>
<name>A0A7T9DK35_9ARCH</name>
<dbReference type="EMBL" id="CP064981">
    <property type="protein sequence ID" value="QQR92806.1"/>
    <property type="molecule type" value="Genomic_DNA"/>
</dbReference>
<dbReference type="Proteomes" id="UP000596004">
    <property type="component" value="Chromosome"/>
</dbReference>
<protein>
    <submittedName>
        <fullName evidence="2">Uncharacterized protein</fullName>
    </submittedName>
</protein>
<sequence>MEDEGHTRKKGKPSMEMIAFALMLVIGIVIGIYSAQYLQEFVAPEQFKLAQEAKLLHTQNQLLKEKVDCLTDGIQQNRGKASLTECS</sequence>
<keyword evidence="1" id="KW-0812">Transmembrane</keyword>
<evidence type="ECO:0000256" key="1">
    <source>
        <dbReference type="SAM" id="Phobius"/>
    </source>
</evidence>
<evidence type="ECO:0000313" key="2">
    <source>
        <dbReference type="EMBL" id="QQR92806.1"/>
    </source>
</evidence>
<accession>A0A7T9DK35</accession>
<gene>
    <name evidence="2" type="ORF">IPJ89_01010</name>
</gene>
<organism evidence="2">
    <name type="scientific">Candidatus Iainarchaeum sp</name>
    <dbReference type="NCBI Taxonomy" id="3101447"/>
    <lineage>
        <taxon>Archaea</taxon>
        <taxon>Candidatus Iainarchaeota</taxon>
        <taxon>Candidatus Iainarchaeia</taxon>
        <taxon>Candidatus Iainarchaeales</taxon>
        <taxon>Candidatus Iainarchaeaceae</taxon>
        <taxon>Candidatus Iainarchaeum</taxon>
    </lineage>
</organism>
<keyword evidence="1" id="KW-1133">Transmembrane helix</keyword>
<dbReference type="AlphaFoldDB" id="A0A7T9DK35"/>
<keyword evidence="1" id="KW-0472">Membrane</keyword>
<proteinExistence type="predicted"/>
<feature type="transmembrane region" description="Helical" evidence="1">
    <location>
        <begin position="18"/>
        <end position="38"/>
    </location>
</feature>